<evidence type="ECO:0000256" key="1">
    <source>
        <dbReference type="SAM" id="Phobius"/>
    </source>
</evidence>
<dbReference type="NCBIfam" id="TIGR00254">
    <property type="entry name" value="GGDEF"/>
    <property type="match status" value="1"/>
</dbReference>
<accession>A0ABT3SZV8</accession>
<dbReference type="PANTHER" id="PTHR46663:SF2">
    <property type="entry name" value="GGDEF DOMAIN-CONTAINING PROTEIN"/>
    <property type="match status" value="1"/>
</dbReference>
<evidence type="ECO:0000313" key="4">
    <source>
        <dbReference type="Proteomes" id="UP001143307"/>
    </source>
</evidence>
<dbReference type="RefSeq" id="WP_279254178.1">
    <property type="nucleotide sequence ID" value="NZ_SHNP01000009.1"/>
</dbReference>
<evidence type="ECO:0000313" key="3">
    <source>
        <dbReference type="EMBL" id="MCX2975538.1"/>
    </source>
</evidence>
<feature type="transmembrane region" description="Helical" evidence="1">
    <location>
        <begin position="37"/>
        <end position="60"/>
    </location>
</feature>
<dbReference type="InterPro" id="IPR036259">
    <property type="entry name" value="MFS_trans_sf"/>
</dbReference>
<dbReference type="PROSITE" id="PS50887">
    <property type="entry name" value="GGDEF"/>
    <property type="match status" value="1"/>
</dbReference>
<dbReference type="InterPro" id="IPR052163">
    <property type="entry name" value="DGC-Regulatory_Protein"/>
</dbReference>
<proteinExistence type="predicted"/>
<dbReference type="Proteomes" id="UP001143307">
    <property type="component" value="Unassembled WGS sequence"/>
</dbReference>
<gene>
    <name evidence="3" type="ORF">EYC87_18310</name>
</gene>
<feature type="domain" description="GGDEF" evidence="2">
    <location>
        <begin position="250"/>
        <end position="384"/>
    </location>
</feature>
<keyword evidence="1" id="KW-0812">Transmembrane</keyword>
<dbReference type="CDD" id="cd01949">
    <property type="entry name" value="GGDEF"/>
    <property type="match status" value="1"/>
</dbReference>
<dbReference type="PANTHER" id="PTHR46663">
    <property type="entry name" value="DIGUANYLATE CYCLASE DGCT-RELATED"/>
    <property type="match status" value="1"/>
</dbReference>
<keyword evidence="4" id="KW-1185">Reference proteome</keyword>
<dbReference type="InterPro" id="IPR029787">
    <property type="entry name" value="Nucleotide_cyclase"/>
</dbReference>
<keyword evidence="1" id="KW-0472">Membrane</keyword>
<feature type="transmembrane region" description="Helical" evidence="1">
    <location>
        <begin position="97"/>
        <end position="117"/>
    </location>
</feature>
<name>A0ABT3SZV8_9GAMM</name>
<dbReference type="InterPro" id="IPR043128">
    <property type="entry name" value="Rev_trsase/Diguanyl_cyclase"/>
</dbReference>
<organism evidence="3 4">
    <name type="scientific">Candidatus Seongchinamella marina</name>
    <dbReference type="NCBI Taxonomy" id="2518990"/>
    <lineage>
        <taxon>Bacteria</taxon>
        <taxon>Pseudomonadati</taxon>
        <taxon>Pseudomonadota</taxon>
        <taxon>Gammaproteobacteria</taxon>
        <taxon>Cellvibrionales</taxon>
        <taxon>Halieaceae</taxon>
        <taxon>Seongchinamella</taxon>
    </lineage>
</organism>
<evidence type="ECO:0000259" key="2">
    <source>
        <dbReference type="PROSITE" id="PS50887"/>
    </source>
</evidence>
<comment type="caution">
    <text evidence="3">The sequence shown here is derived from an EMBL/GenBank/DDBJ whole genome shotgun (WGS) entry which is preliminary data.</text>
</comment>
<sequence length="384" mass="42508">MTNVLQQLTRIRDWWIALCTGRDPLRPLDEEHYRQRILAITSFFCLTTVIGVPVVIPIVIDISPQGRFAATTLLAIIGLSVLVSVLILRYLNNRIAALHLLLLVYTGAFAIACAYFGGTRSPTFALLILAPVMASIVGGTGAGLFWTALVLIIWSVILGLERLGVQFTQIISPQNYNMAITLSYGAMGLSVISIITVYAEMNKHLREALQGANSELEFLSNHDDLTGLYNRRFYEQRMAHLLERAEITGKTIGLIMFDLDDFKQVNDTHGHGMGDALLKMLGERLRHQVRDIDLIARLGGDEFVVLMENMRSSDDLPEIAAKLVAAVEKPIKARNEVMALKVSCGFALYPGDGLSRAELEEKADKAMYRAKKRGSSPDPSLILH</sequence>
<dbReference type="Gene3D" id="3.30.70.270">
    <property type="match status" value="1"/>
</dbReference>
<dbReference type="SUPFAM" id="SSF55073">
    <property type="entry name" value="Nucleotide cyclase"/>
    <property type="match status" value="1"/>
</dbReference>
<feature type="transmembrane region" description="Helical" evidence="1">
    <location>
        <begin position="124"/>
        <end position="157"/>
    </location>
</feature>
<dbReference type="SUPFAM" id="SSF103473">
    <property type="entry name" value="MFS general substrate transporter"/>
    <property type="match status" value="1"/>
</dbReference>
<keyword evidence="1" id="KW-1133">Transmembrane helix</keyword>
<reference evidence="3" key="1">
    <citation type="submission" date="2019-02" db="EMBL/GenBank/DDBJ databases">
        <authorList>
            <person name="Li S.-H."/>
        </authorList>
    </citation>
    <scope>NUCLEOTIDE SEQUENCE</scope>
    <source>
        <strain evidence="3">IMCC8485</strain>
    </source>
</reference>
<feature type="transmembrane region" description="Helical" evidence="1">
    <location>
        <begin position="72"/>
        <end position="91"/>
    </location>
</feature>
<dbReference type="SMART" id="SM00267">
    <property type="entry name" value="GGDEF"/>
    <property type="match status" value="1"/>
</dbReference>
<dbReference type="EMBL" id="SHNP01000009">
    <property type="protein sequence ID" value="MCX2975538.1"/>
    <property type="molecule type" value="Genomic_DNA"/>
</dbReference>
<dbReference type="InterPro" id="IPR000160">
    <property type="entry name" value="GGDEF_dom"/>
</dbReference>
<feature type="transmembrane region" description="Helical" evidence="1">
    <location>
        <begin position="177"/>
        <end position="199"/>
    </location>
</feature>
<dbReference type="Pfam" id="PF00990">
    <property type="entry name" value="GGDEF"/>
    <property type="match status" value="1"/>
</dbReference>
<protein>
    <submittedName>
        <fullName evidence="3">Diguanylate cyclase</fullName>
    </submittedName>
</protein>